<dbReference type="PANTHER" id="PTHR31096">
    <property type="entry name" value="ACT DOMAIN-CONTAINING PROTEIN ACR4-RELATED"/>
    <property type="match status" value="1"/>
</dbReference>
<evidence type="ECO:0000256" key="1">
    <source>
        <dbReference type="ARBA" id="ARBA00022737"/>
    </source>
</evidence>
<accession>A0AAV9AKY0</accession>
<dbReference type="Pfam" id="PF13740">
    <property type="entry name" value="ACT_6"/>
    <property type="match status" value="1"/>
</dbReference>
<name>A0AAV9AKY0_ACOGR</name>
<feature type="domain" description="ACT" evidence="3">
    <location>
        <begin position="330"/>
        <end position="409"/>
    </location>
</feature>
<sequence>MSVSAMEDEYTKLVRRMNPPGVLIDNDACEDATIIRVDSENKHGNILEIVQLLTDLNFIVKKGYMTSDGGWFMNVFYVTDREGKKITDTRIIRHLHNSIVTGSCFLPTLVDSVGVRPSKEHTFIELTGTDRPGLLSEVCAVLTDLKCSIVNAEFWTHNTRAAAVVCITDKATGCAIDDPHRLSTIKEIICKVLGVNSDLTSAKMMTSVGVTHTERRLHQMLHADRDYDHVGNNKTLRPQVCLLDCLEKNYTVVMLSSRDRPKLLFDTLCTLTDMQYEVFHGVVHNSGIEAYQEYYIRHVGGRWKMSEAERQCVTQCLEAAIERRATEGLELELRTKDREGLLLDITRTFRENGVCIRRAEMSIDNGMAIDNFHVTDMLGNPVEAKEVESLCAQICKTSLQVRKNPTVLSLKPPKETITSFLQRNCFQSIMSHTWYLLKRLRF</sequence>
<dbReference type="AlphaFoldDB" id="A0AAV9AKY0"/>
<dbReference type="GO" id="GO:0016597">
    <property type="term" value="F:amino acid binding"/>
    <property type="evidence" value="ECO:0007669"/>
    <property type="project" value="UniProtKB-UniRule"/>
</dbReference>
<protein>
    <recommendedName>
        <fullName evidence="2">ACT domain-containing protein ACR</fullName>
    </recommendedName>
    <alternativeName>
        <fullName evidence="2">Protein ACT DOMAIN REPEATS</fullName>
    </alternativeName>
</protein>
<comment type="function">
    <text evidence="2">Binds amino acids.</text>
</comment>
<evidence type="ECO:0000313" key="4">
    <source>
        <dbReference type="EMBL" id="KAK1265018.1"/>
    </source>
</evidence>
<dbReference type="InterPro" id="IPR045865">
    <property type="entry name" value="ACT-like_dom_sf"/>
</dbReference>
<gene>
    <name evidence="4" type="ORF">QJS04_geneDACA018152</name>
</gene>
<dbReference type="CDD" id="cd04897">
    <property type="entry name" value="ACT_ACR_3"/>
    <property type="match status" value="1"/>
</dbReference>
<evidence type="ECO:0000259" key="3">
    <source>
        <dbReference type="PROSITE" id="PS51671"/>
    </source>
</evidence>
<reference evidence="4" key="2">
    <citation type="submission" date="2023-06" db="EMBL/GenBank/DDBJ databases">
        <authorList>
            <person name="Ma L."/>
            <person name="Liu K.-W."/>
            <person name="Li Z."/>
            <person name="Hsiao Y.-Y."/>
            <person name="Qi Y."/>
            <person name="Fu T."/>
            <person name="Tang G."/>
            <person name="Zhang D."/>
            <person name="Sun W.-H."/>
            <person name="Liu D.-K."/>
            <person name="Li Y."/>
            <person name="Chen G.-Z."/>
            <person name="Liu X.-D."/>
            <person name="Liao X.-Y."/>
            <person name="Jiang Y.-T."/>
            <person name="Yu X."/>
            <person name="Hao Y."/>
            <person name="Huang J."/>
            <person name="Zhao X.-W."/>
            <person name="Ke S."/>
            <person name="Chen Y.-Y."/>
            <person name="Wu W.-L."/>
            <person name="Hsu J.-L."/>
            <person name="Lin Y.-F."/>
            <person name="Huang M.-D."/>
            <person name="Li C.-Y."/>
            <person name="Huang L."/>
            <person name="Wang Z.-W."/>
            <person name="Zhao X."/>
            <person name="Zhong W.-Y."/>
            <person name="Peng D.-H."/>
            <person name="Ahmad S."/>
            <person name="Lan S."/>
            <person name="Zhang J.-S."/>
            <person name="Tsai W.-C."/>
            <person name="Van De Peer Y."/>
            <person name="Liu Z.-J."/>
        </authorList>
    </citation>
    <scope>NUCLEOTIDE SEQUENCE</scope>
    <source>
        <strain evidence="4">SCP</strain>
        <tissue evidence="4">Leaves</tissue>
    </source>
</reference>
<reference evidence="4" key="1">
    <citation type="journal article" date="2023" name="Nat. Commun.">
        <title>Diploid and tetraploid genomes of Acorus and the evolution of monocots.</title>
        <authorList>
            <person name="Ma L."/>
            <person name="Liu K.W."/>
            <person name="Li Z."/>
            <person name="Hsiao Y.Y."/>
            <person name="Qi Y."/>
            <person name="Fu T."/>
            <person name="Tang G.D."/>
            <person name="Zhang D."/>
            <person name="Sun W.H."/>
            <person name="Liu D.K."/>
            <person name="Li Y."/>
            <person name="Chen G.Z."/>
            <person name="Liu X.D."/>
            <person name="Liao X.Y."/>
            <person name="Jiang Y.T."/>
            <person name="Yu X."/>
            <person name="Hao Y."/>
            <person name="Huang J."/>
            <person name="Zhao X.W."/>
            <person name="Ke S."/>
            <person name="Chen Y.Y."/>
            <person name="Wu W.L."/>
            <person name="Hsu J.L."/>
            <person name="Lin Y.F."/>
            <person name="Huang M.D."/>
            <person name="Li C.Y."/>
            <person name="Huang L."/>
            <person name="Wang Z.W."/>
            <person name="Zhao X."/>
            <person name="Zhong W.Y."/>
            <person name="Peng D.H."/>
            <person name="Ahmad S."/>
            <person name="Lan S."/>
            <person name="Zhang J.S."/>
            <person name="Tsai W.C."/>
            <person name="Van de Peer Y."/>
            <person name="Liu Z.J."/>
        </authorList>
    </citation>
    <scope>NUCLEOTIDE SEQUENCE</scope>
    <source>
        <strain evidence="4">SCP</strain>
    </source>
</reference>
<organism evidence="4 5">
    <name type="scientific">Acorus gramineus</name>
    <name type="common">Dwarf sweet flag</name>
    <dbReference type="NCBI Taxonomy" id="55184"/>
    <lineage>
        <taxon>Eukaryota</taxon>
        <taxon>Viridiplantae</taxon>
        <taxon>Streptophyta</taxon>
        <taxon>Embryophyta</taxon>
        <taxon>Tracheophyta</taxon>
        <taxon>Spermatophyta</taxon>
        <taxon>Magnoliopsida</taxon>
        <taxon>Liliopsida</taxon>
        <taxon>Acoraceae</taxon>
        <taxon>Acorus</taxon>
    </lineage>
</organism>
<dbReference type="PANTHER" id="PTHR31096:SF55">
    <property type="entry name" value="ACT DOMAIN-CONTAINING PROTEIN ACR6"/>
    <property type="match status" value="1"/>
</dbReference>
<dbReference type="Proteomes" id="UP001179952">
    <property type="component" value="Unassembled WGS sequence"/>
</dbReference>
<dbReference type="Gene3D" id="3.30.70.260">
    <property type="match status" value="1"/>
</dbReference>
<dbReference type="EMBL" id="JAUJYN010000008">
    <property type="protein sequence ID" value="KAK1265018.1"/>
    <property type="molecule type" value="Genomic_DNA"/>
</dbReference>
<dbReference type="SUPFAM" id="SSF55021">
    <property type="entry name" value="ACT-like"/>
    <property type="match status" value="3"/>
</dbReference>
<evidence type="ECO:0000256" key="2">
    <source>
        <dbReference type="RuleBase" id="RU369043"/>
    </source>
</evidence>
<dbReference type="InterPro" id="IPR002912">
    <property type="entry name" value="ACT_dom"/>
</dbReference>
<evidence type="ECO:0000313" key="5">
    <source>
        <dbReference type="Proteomes" id="UP001179952"/>
    </source>
</evidence>
<keyword evidence="1 2" id="KW-0677">Repeat</keyword>
<proteinExistence type="predicted"/>
<keyword evidence="5" id="KW-1185">Reference proteome</keyword>
<feature type="domain" description="ACT" evidence="3">
    <location>
        <begin position="123"/>
        <end position="204"/>
    </location>
</feature>
<comment type="caution">
    <text evidence="4">The sequence shown here is derived from an EMBL/GenBank/DDBJ whole genome shotgun (WGS) entry which is preliminary data.</text>
</comment>
<dbReference type="InterPro" id="IPR040217">
    <property type="entry name" value="ACR1-12"/>
</dbReference>
<dbReference type="PROSITE" id="PS51671">
    <property type="entry name" value="ACT"/>
    <property type="match status" value="2"/>
</dbReference>